<evidence type="ECO:0000313" key="1">
    <source>
        <dbReference type="EMBL" id="KKK60872.1"/>
    </source>
</evidence>
<name>A0A0F8WVP1_9ZZZZ</name>
<dbReference type="AlphaFoldDB" id="A0A0F8WVP1"/>
<gene>
    <name evidence="1" type="ORF">LCGC14_3020000</name>
</gene>
<dbReference type="EMBL" id="LAZR01062756">
    <property type="protein sequence ID" value="KKK60872.1"/>
    <property type="molecule type" value="Genomic_DNA"/>
</dbReference>
<protein>
    <submittedName>
        <fullName evidence="1">Uncharacterized protein</fullName>
    </submittedName>
</protein>
<sequence length="71" mass="7819">MTKENPYIDEPNGYVWEEGYHSRDELVGELLEACGAVPKILYGLGLDDPRQAMVAQKAIDVCRAALAKAKP</sequence>
<comment type="caution">
    <text evidence="1">The sequence shown here is derived from an EMBL/GenBank/DDBJ whole genome shotgun (WGS) entry which is preliminary data.</text>
</comment>
<organism evidence="1">
    <name type="scientific">marine sediment metagenome</name>
    <dbReference type="NCBI Taxonomy" id="412755"/>
    <lineage>
        <taxon>unclassified sequences</taxon>
        <taxon>metagenomes</taxon>
        <taxon>ecological metagenomes</taxon>
    </lineage>
</organism>
<proteinExistence type="predicted"/>
<reference evidence="1" key="1">
    <citation type="journal article" date="2015" name="Nature">
        <title>Complex archaea that bridge the gap between prokaryotes and eukaryotes.</title>
        <authorList>
            <person name="Spang A."/>
            <person name="Saw J.H."/>
            <person name="Jorgensen S.L."/>
            <person name="Zaremba-Niedzwiedzka K."/>
            <person name="Martijn J."/>
            <person name="Lind A.E."/>
            <person name="van Eijk R."/>
            <person name="Schleper C."/>
            <person name="Guy L."/>
            <person name="Ettema T.J."/>
        </authorList>
    </citation>
    <scope>NUCLEOTIDE SEQUENCE</scope>
</reference>
<accession>A0A0F8WVP1</accession>